<dbReference type="EMBL" id="CP037423">
    <property type="protein sequence ID" value="QDV44262.1"/>
    <property type="molecule type" value="Genomic_DNA"/>
</dbReference>
<organism evidence="1 2">
    <name type="scientific">Stieleria neptunia</name>
    <dbReference type="NCBI Taxonomy" id="2527979"/>
    <lineage>
        <taxon>Bacteria</taxon>
        <taxon>Pseudomonadati</taxon>
        <taxon>Planctomycetota</taxon>
        <taxon>Planctomycetia</taxon>
        <taxon>Pirellulales</taxon>
        <taxon>Pirellulaceae</taxon>
        <taxon>Stieleria</taxon>
    </lineage>
</organism>
<reference evidence="1 2" key="1">
    <citation type="submission" date="2019-03" db="EMBL/GenBank/DDBJ databases">
        <title>Deep-cultivation of Planctomycetes and their phenomic and genomic characterization uncovers novel biology.</title>
        <authorList>
            <person name="Wiegand S."/>
            <person name="Jogler M."/>
            <person name="Boedeker C."/>
            <person name="Pinto D."/>
            <person name="Vollmers J."/>
            <person name="Rivas-Marin E."/>
            <person name="Kohn T."/>
            <person name="Peeters S.H."/>
            <person name="Heuer A."/>
            <person name="Rast P."/>
            <person name="Oberbeckmann S."/>
            <person name="Bunk B."/>
            <person name="Jeske O."/>
            <person name="Meyerdierks A."/>
            <person name="Storesund J.E."/>
            <person name="Kallscheuer N."/>
            <person name="Luecker S."/>
            <person name="Lage O.M."/>
            <person name="Pohl T."/>
            <person name="Merkel B.J."/>
            <person name="Hornburger P."/>
            <person name="Mueller R.-W."/>
            <person name="Bruemmer F."/>
            <person name="Labrenz M."/>
            <person name="Spormann A.M."/>
            <person name="Op den Camp H."/>
            <person name="Overmann J."/>
            <person name="Amann R."/>
            <person name="Jetten M.S.M."/>
            <person name="Mascher T."/>
            <person name="Medema M.H."/>
            <person name="Devos D.P."/>
            <person name="Kaster A.-K."/>
            <person name="Ovreas L."/>
            <person name="Rohde M."/>
            <person name="Galperin M.Y."/>
            <person name="Jogler C."/>
        </authorList>
    </citation>
    <scope>NUCLEOTIDE SEQUENCE [LARGE SCALE GENOMIC DNA]</scope>
    <source>
        <strain evidence="1 2">Enr13</strain>
    </source>
</reference>
<keyword evidence="2" id="KW-1185">Reference proteome</keyword>
<evidence type="ECO:0000313" key="1">
    <source>
        <dbReference type="EMBL" id="QDV44262.1"/>
    </source>
</evidence>
<dbReference type="Proteomes" id="UP000319004">
    <property type="component" value="Chromosome"/>
</dbReference>
<dbReference type="KEGG" id="snep:Enr13x_41260"/>
<name>A0A518HTU1_9BACT</name>
<sequence>MGGKKMSQSNGDAFMVTTDLNLGGMLFVPTNYVSEAPLSFTGRIDL</sequence>
<accession>A0A518HTU1</accession>
<gene>
    <name evidence="1" type="ORF">Enr13x_41260</name>
</gene>
<protein>
    <submittedName>
        <fullName evidence="1">Uncharacterized protein</fullName>
    </submittedName>
</protein>
<proteinExistence type="predicted"/>
<evidence type="ECO:0000313" key="2">
    <source>
        <dbReference type="Proteomes" id="UP000319004"/>
    </source>
</evidence>
<dbReference type="AlphaFoldDB" id="A0A518HTU1"/>